<dbReference type="RefSeq" id="WP_024496668.1">
    <property type="nucleotide sequence ID" value="NZ_AWGA01000074.1"/>
</dbReference>
<sequence>MKILHVAETIKGGVASVINTLIVFQAKKDTVCVLIPDSQANELNKIANCQQYYFRRTGRNIGSFLSLLKQFFSFVIKEKPDVVHIHSSFAGVIARFALMVLYPIRRPIVIYCPHAFSFIMPNSNIKRQGYIWIERLLQPITDKIICTSQFELQQAIACGMNKHKLQVIYNGIDLVNMTTPSPYLNNQKIHLLFVGRFDRQKGYDLLLQLIKKLDKQRFDLTIIGAPVHDNVEKLTQSNVVYKGWLTYKEIIPYFQHAAVLLMPSRWESFGLVAVEAQSFGLPVVANHCSSLPEVILDKKTGYLVNFEKDIDNIVELLNNMTIVEWQQMKSDCIQFVTSYFSAEKMNEAIDDLYNNLNDGKKQYE</sequence>
<dbReference type="GO" id="GO:0016757">
    <property type="term" value="F:glycosyltransferase activity"/>
    <property type="evidence" value="ECO:0007669"/>
    <property type="project" value="InterPro"/>
</dbReference>
<dbReference type="InterPro" id="IPR050194">
    <property type="entry name" value="Glycosyltransferase_grp1"/>
</dbReference>
<organism evidence="3 4">
    <name type="scientific">Candidatus Schmidhempelia bombi str. Bimp</name>
    <dbReference type="NCBI Taxonomy" id="1387197"/>
    <lineage>
        <taxon>Bacteria</taxon>
        <taxon>Pseudomonadati</taxon>
        <taxon>Pseudomonadota</taxon>
        <taxon>Gammaproteobacteria</taxon>
        <taxon>Orbales</taxon>
        <taxon>Orbaceae</taxon>
        <taxon>Candidatus Schmidhempelia</taxon>
    </lineage>
</organism>
<dbReference type="Proteomes" id="UP000506160">
    <property type="component" value="Unassembled WGS sequence"/>
</dbReference>
<evidence type="ECO:0000259" key="2">
    <source>
        <dbReference type="Pfam" id="PF13439"/>
    </source>
</evidence>
<dbReference type="Gene3D" id="3.40.50.2000">
    <property type="entry name" value="Glycogen Phosphorylase B"/>
    <property type="match status" value="2"/>
</dbReference>
<evidence type="ECO:0000313" key="3">
    <source>
        <dbReference type="EMBL" id="TEA26536.1"/>
    </source>
</evidence>
<dbReference type="PANTHER" id="PTHR45947">
    <property type="entry name" value="SULFOQUINOVOSYL TRANSFERASE SQD2"/>
    <property type="match status" value="1"/>
</dbReference>
<feature type="domain" description="Glycosyltransferase subfamily 4-like N-terminal" evidence="2">
    <location>
        <begin position="12"/>
        <end position="174"/>
    </location>
</feature>
<dbReference type="AlphaFoldDB" id="A0AB94IAV5"/>
<reference evidence="3 4" key="1">
    <citation type="journal article" date="2014" name="Appl. Environ. Microbiol.">
        <title>Genomic features of a bumble bee symbiont reflect its host environment.</title>
        <authorList>
            <person name="Martinson V.G."/>
            <person name="Magoc T."/>
            <person name="Koch H."/>
            <person name="Salzberg S.L."/>
            <person name="Moran N.A."/>
        </authorList>
    </citation>
    <scope>NUCLEOTIDE SEQUENCE [LARGE SCALE GENOMIC DNA]</scope>
    <source>
        <strain evidence="3 4">Bimp</strain>
    </source>
</reference>
<accession>A0AB94IAV5</accession>
<evidence type="ECO:0000313" key="4">
    <source>
        <dbReference type="Proteomes" id="UP000506160"/>
    </source>
</evidence>
<dbReference type="Pfam" id="PF13439">
    <property type="entry name" value="Glyco_transf_4"/>
    <property type="match status" value="1"/>
</dbReference>
<dbReference type="Pfam" id="PF00534">
    <property type="entry name" value="Glycos_transf_1"/>
    <property type="match status" value="1"/>
</dbReference>
<gene>
    <name evidence="3" type="ORF">O970_08415</name>
</gene>
<comment type="caution">
    <text evidence="3">The sequence shown here is derived from an EMBL/GenBank/DDBJ whole genome shotgun (WGS) entry which is preliminary data.</text>
</comment>
<name>A0AB94IAV5_9GAMM</name>
<dbReference type="InterPro" id="IPR028098">
    <property type="entry name" value="Glyco_trans_4-like_N"/>
</dbReference>
<dbReference type="SUPFAM" id="SSF53756">
    <property type="entry name" value="UDP-Glycosyltransferase/glycogen phosphorylase"/>
    <property type="match status" value="1"/>
</dbReference>
<dbReference type="PANTHER" id="PTHR45947:SF3">
    <property type="entry name" value="SULFOQUINOVOSYL TRANSFERASE SQD2"/>
    <property type="match status" value="1"/>
</dbReference>
<dbReference type="EMBL" id="AWGA01000074">
    <property type="protein sequence ID" value="TEA26536.1"/>
    <property type="molecule type" value="Genomic_DNA"/>
</dbReference>
<feature type="domain" description="Glycosyl transferase family 1" evidence="1">
    <location>
        <begin position="185"/>
        <end position="319"/>
    </location>
</feature>
<dbReference type="InterPro" id="IPR001296">
    <property type="entry name" value="Glyco_trans_1"/>
</dbReference>
<keyword evidence="4" id="KW-1185">Reference proteome</keyword>
<evidence type="ECO:0000259" key="1">
    <source>
        <dbReference type="Pfam" id="PF00534"/>
    </source>
</evidence>
<protein>
    <submittedName>
        <fullName evidence="3">Glycosyltransferase family 1 protein</fullName>
    </submittedName>
</protein>
<proteinExistence type="predicted"/>